<organism evidence="1 2">
    <name type="scientific">Boeremia exigua</name>
    <dbReference type="NCBI Taxonomy" id="749465"/>
    <lineage>
        <taxon>Eukaryota</taxon>
        <taxon>Fungi</taxon>
        <taxon>Dikarya</taxon>
        <taxon>Ascomycota</taxon>
        <taxon>Pezizomycotina</taxon>
        <taxon>Dothideomycetes</taxon>
        <taxon>Pleosporomycetidae</taxon>
        <taxon>Pleosporales</taxon>
        <taxon>Pleosporineae</taxon>
        <taxon>Didymellaceae</taxon>
        <taxon>Boeremia</taxon>
    </lineage>
</organism>
<evidence type="ECO:0000313" key="1">
    <source>
        <dbReference type="EMBL" id="KAJ8119004.1"/>
    </source>
</evidence>
<comment type="caution">
    <text evidence="1">The sequence shown here is derived from an EMBL/GenBank/DDBJ whole genome shotgun (WGS) entry which is preliminary data.</text>
</comment>
<accession>A0ACC2IVA4</accession>
<evidence type="ECO:0000313" key="2">
    <source>
        <dbReference type="Proteomes" id="UP001153331"/>
    </source>
</evidence>
<keyword evidence="2" id="KW-1185">Reference proteome</keyword>
<proteinExistence type="predicted"/>
<dbReference type="Proteomes" id="UP001153331">
    <property type="component" value="Unassembled WGS sequence"/>
</dbReference>
<gene>
    <name evidence="1" type="ORF">OPT61_g125</name>
</gene>
<protein>
    <submittedName>
        <fullName evidence="1">Uncharacterized protein</fullName>
    </submittedName>
</protein>
<name>A0ACC2IVA4_9PLEO</name>
<sequence>MDSDIVKVEEFPAYLSTQKSLTRYNPAFEKKPNHAWYQMDKTTIDGLLRDFSQTIVTMLNGSPDDDSELQHLFRTATVLANVSRSPPVRVALIGAQGAGKSLSINALFDCDVLSLTGADGAACTSSITRYVHYNGEYRFSAEIKFLTAGKREALLQEHARNLFHYQHADVDSDDEDAPLARPTRRDELERRLKDTAEDIFLTLFGDRDTFQESWSASSYKSGEFVNECQLKCEEALWREGGGSGVAIKFADDQKDLIKQLRPFITEVKGVTCLWPFVDQITIKFNNELLQSGIEIIDLPGWGDSNLARIRHAEEIKDTVDVEFILADIIRFASDDKVINSARAAVAHHGAANVKMVTTKIDAFSGNELSQCSGGIYDKIKQLIYNTEQQDAQLDDDDDEDTLKKKSICDKYKTYLDRLLKQTKVMERNDAMTTKLAAKLQGRRSHDMPQIFNTSAAEYMEWIKTSKINFKNQPSLPVEMTGIPAIRQFLYSLPAEQNVKDYENHILKVLPTFIEKIRHTVNDSERNADFKTIANGFDEICKAFMAHLLAEAKAAFQSLSDSSISRIQANVPALKDHVTELYMEDWNELKAAAFNRILKCRGTVAKDASKARGLENGANWNKDLANILTPSFHKWSNAYTERRKPIKPALECALDQLHTKVNSMMHTSTANLPTTEKAKKRWAPFRNKVRAKLIGLMNAIEQHQSKALEWATLAFNKENNLIANVTDDIYIEVFNTVPALKQPNPKAKKQYKQYVEPKLKFQKRKLADMLLHGDRHIVDMIINQFQAEFDRTTRQTLMEHFASIEKLLEDFSKSLRLCIPINYVLTAEGKAIRAEVEEQIPELEQKVEQLRALLPVRASQEENSIAIDNIDIKEEQGSLASIIETMAKRKPEPAAARRPAKKIKQEPF</sequence>
<reference evidence="1" key="1">
    <citation type="submission" date="2022-11" db="EMBL/GenBank/DDBJ databases">
        <title>Genome Sequence of Boeremia exigua.</title>
        <authorList>
            <person name="Buettner E."/>
        </authorList>
    </citation>
    <scope>NUCLEOTIDE SEQUENCE</scope>
    <source>
        <strain evidence="1">CU02</strain>
    </source>
</reference>
<dbReference type="EMBL" id="JAPHNI010000004">
    <property type="protein sequence ID" value="KAJ8119004.1"/>
    <property type="molecule type" value="Genomic_DNA"/>
</dbReference>